<comment type="caution">
    <text evidence="3">The sequence shown here is derived from an EMBL/GenBank/DDBJ whole genome shotgun (WGS) entry which is preliminary data.</text>
</comment>
<proteinExistence type="inferred from homology"/>
<dbReference type="PANTHER" id="PTHR43022">
    <property type="entry name" value="PROTEIN SMF"/>
    <property type="match status" value="1"/>
</dbReference>
<evidence type="ECO:0000259" key="2">
    <source>
        <dbReference type="Pfam" id="PF02481"/>
    </source>
</evidence>
<protein>
    <submittedName>
        <fullName evidence="3">DNA-protecting protein DprA</fullName>
    </submittedName>
</protein>
<evidence type="ECO:0000313" key="4">
    <source>
        <dbReference type="Proteomes" id="UP000231196"/>
    </source>
</evidence>
<evidence type="ECO:0000313" key="3">
    <source>
        <dbReference type="EMBL" id="PJB47206.1"/>
    </source>
</evidence>
<dbReference type="EMBL" id="PFUC01000082">
    <property type="protein sequence ID" value="PJB47206.1"/>
    <property type="molecule type" value="Genomic_DNA"/>
</dbReference>
<name>A0A2M8BTM4_9BACT</name>
<dbReference type="Pfam" id="PF02481">
    <property type="entry name" value="DNA_processg_A"/>
    <property type="match status" value="1"/>
</dbReference>
<dbReference type="Proteomes" id="UP000231196">
    <property type="component" value="Unassembled WGS sequence"/>
</dbReference>
<accession>A0A2M8BTM4</accession>
<dbReference type="InterPro" id="IPR057666">
    <property type="entry name" value="DrpA_SLOG"/>
</dbReference>
<organism evidence="3 4">
    <name type="scientific">Candidatus Collierbacteria bacterium CG_4_9_14_3_um_filter_43_16</name>
    <dbReference type="NCBI Taxonomy" id="1974532"/>
    <lineage>
        <taxon>Bacteria</taxon>
        <taxon>Candidatus Collieribacteriota</taxon>
    </lineage>
</organism>
<dbReference type="Gene3D" id="3.40.50.450">
    <property type="match status" value="1"/>
</dbReference>
<dbReference type="NCBIfam" id="TIGR00732">
    <property type="entry name" value="dprA"/>
    <property type="match status" value="1"/>
</dbReference>
<dbReference type="GO" id="GO:0009294">
    <property type="term" value="P:DNA-mediated transformation"/>
    <property type="evidence" value="ECO:0007669"/>
    <property type="project" value="InterPro"/>
</dbReference>
<dbReference type="InterPro" id="IPR003488">
    <property type="entry name" value="DprA"/>
</dbReference>
<dbReference type="PANTHER" id="PTHR43022:SF1">
    <property type="entry name" value="PROTEIN SMF"/>
    <property type="match status" value="1"/>
</dbReference>
<reference evidence="4" key="1">
    <citation type="submission" date="2017-09" db="EMBL/GenBank/DDBJ databases">
        <title>Depth-based differentiation of microbial function through sediment-hosted aquifers and enrichment of novel symbionts in the deep terrestrial subsurface.</title>
        <authorList>
            <person name="Probst A.J."/>
            <person name="Ladd B."/>
            <person name="Jarett J.K."/>
            <person name="Geller-Mcgrath D.E."/>
            <person name="Sieber C.M.K."/>
            <person name="Emerson J.B."/>
            <person name="Anantharaman K."/>
            <person name="Thomas B.C."/>
            <person name="Malmstrom R."/>
            <person name="Stieglmeier M."/>
            <person name="Klingl A."/>
            <person name="Woyke T."/>
            <person name="Ryan C.M."/>
            <person name="Banfield J.F."/>
        </authorList>
    </citation>
    <scope>NUCLEOTIDE SEQUENCE [LARGE SCALE GENOMIC DNA]</scope>
</reference>
<feature type="domain" description="Smf/DprA SLOG" evidence="2">
    <location>
        <begin position="11"/>
        <end position="200"/>
    </location>
</feature>
<feature type="non-terminal residue" evidence="3">
    <location>
        <position position="200"/>
    </location>
</feature>
<dbReference type="AlphaFoldDB" id="A0A2M8BTM4"/>
<evidence type="ECO:0000256" key="1">
    <source>
        <dbReference type="ARBA" id="ARBA00006525"/>
    </source>
</evidence>
<sequence length="200" mass="22352">MKSISGMELARERWSENLRKIKPEIKSLYYKGKIDLLLDESPKLAIVGSRRMTEYGQRVIEKWMPMLVERGVTIVSGFMYGVDQTAHQTCIENGGKTIAVLGWGIDWPVSREDEDLYQKILENNGLMVSEYEGETAPLLWFFPQRNRIVAGISDAVLVVEGSTKSGSMITARLANRFGKKLLALPGQVTSRVAEGTNGLI</sequence>
<gene>
    <name evidence="3" type="primary">dprA</name>
    <name evidence="3" type="ORF">CO104_04175</name>
</gene>
<dbReference type="SUPFAM" id="SSF102405">
    <property type="entry name" value="MCP/YpsA-like"/>
    <property type="match status" value="1"/>
</dbReference>
<comment type="similarity">
    <text evidence="1">Belongs to the DprA/Smf family.</text>
</comment>